<protein>
    <submittedName>
        <fullName evidence="1">Uncharacterized protein</fullName>
    </submittedName>
</protein>
<name>A0ACD0NM73_9BASI</name>
<organism evidence="1 2">
    <name type="scientific">Violaceomyces palustris</name>
    <dbReference type="NCBI Taxonomy" id="1673888"/>
    <lineage>
        <taxon>Eukaryota</taxon>
        <taxon>Fungi</taxon>
        <taxon>Dikarya</taxon>
        <taxon>Basidiomycota</taxon>
        <taxon>Ustilaginomycotina</taxon>
        <taxon>Ustilaginomycetes</taxon>
        <taxon>Violaceomycetales</taxon>
        <taxon>Violaceomycetaceae</taxon>
        <taxon>Violaceomyces</taxon>
    </lineage>
</organism>
<keyword evidence="2" id="KW-1185">Reference proteome</keyword>
<dbReference type="Proteomes" id="UP000245626">
    <property type="component" value="Unassembled WGS sequence"/>
</dbReference>
<gene>
    <name evidence="1" type="ORF">IE53DRAFT_382509</name>
</gene>
<proteinExistence type="predicted"/>
<reference evidence="1 2" key="1">
    <citation type="journal article" date="2018" name="Mol. Biol. Evol.">
        <title>Broad Genomic Sampling Reveals a Smut Pathogenic Ancestry of the Fungal Clade Ustilaginomycotina.</title>
        <authorList>
            <person name="Kijpornyongpan T."/>
            <person name="Mondo S.J."/>
            <person name="Barry K."/>
            <person name="Sandor L."/>
            <person name="Lee J."/>
            <person name="Lipzen A."/>
            <person name="Pangilinan J."/>
            <person name="LaButti K."/>
            <person name="Hainaut M."/>
            <person name="Henrissat B."/>
            <person name="Grigoriev I.V."/>
            <person name="Spatafora J.W."/>
            <person name="Aime M.C."/>
        </authorList>
    </citation>
    <scope>NUCLEOTIDE SEQUENCE [LARGE SCALE GENOMIC DNA]</scope>
    <source>
        <strain evidence="1 2">SA 807</strain>
    </source>
</reference>
<dbReference type="EMBL" id="KZ820624">
    <property type="protein sequence ID" value="PWN46937.1"/>
    <property type="molecule type" value="Genomic_DNA"/>
</dbReference>
<evidence type="ECO:0000313" key="2">
    <source>
        <dbReference type="Proteomes" id="UP000245626"/>
    </source>
</evidence>
<accession>A0ACD0NM73</accession>
<sequence length="740" mass="83857">MVKSDDLSPEIRKHLEYPPITPHQNLHGLEIRSDAQRGRGVFTTRPLPLGTILETSPVLLFPPSEYVRHGRFTTLDSYTFVWRRTSEGEIMALALGLGSIFNHDPDSPNVDYRLDRESHRIVYSLVRDVKAGEELCISYGSGRMWWEEEEEERKEVKEEEEFERLAGMMGSDEEKDGDPEEEDEGKGSEGLKDKELEEEEEERRKVGLVMDRLKRRGGGGSTGPMFRVTCSQDPLTVPLSTTKAWVVEILASNSSKAIRFIQESHGLLQNREGCAFPTRHLRAFKSSFTRPKSSKVEEGEEDSGKTIQSSTPPPPPPPPATTTLLICLRQALPNRNSVLALLSRDKEGIFKRPSADPTRGEEEGEDEPDVKLVDVPTTSVPVKERMEEWNSVWPCTLRPNNTNRNLETKTSKAASGGGSCSNPNEEVVKVHGGGGRINVGIVDRRKDEKEWDQAKLEWARNRFRRVVAMARENRSKGQLACATHVTMDYQVFKRLGEEEEEVGGGGEEGYRKGYERDVDWGDLRNDEVMGLGRRTGGGEVVDRDEWLLGRVRRKVKDPFNGFPTSLIQVDGRDCRVEMRNPLKHSVMLAISKVAEMRALDRKRDKEEEEEEREREGMTNPPWIVPNGHDYLLTGLSLFTTHEPCVYCCMALVHSRVKNVHFLLPSPGRGGLCGSDSPREDQRCKGMEDGGPYPLQEIGSLNHSFHVWRWVGEDLKREGEVDRAWKVDSIRNELDLTWYDP</sequence>
<evidence type="ECO:0000313" key="1">
    <source>
        <dbReference type="EMBL" id="PWN46937.1"/>
    </source>
</evidence>